<reference evidence="3" key="1">
    <citation type="journal article" date="2019" name="Int. J. Syst. Evol. Microbiol.">
        <title>The Global Catalogue of Microorganisms (GCM) 10K type strain sequencing project: providing services to taxonomists for standard genome sequencing and annotation.</title>
        <authorList>
            <consortium name="The Broad Institute Genomics Platform"/>
            <consortium name="The Broad Institute Genome Sequencing Center for Infectious Disease"/>
            <person name="Wu L."/>
            <person name="Ma J."/>
        </authorList>
    </citation>
    <scope>NUCLEOTIDE SEQUENCE [LARGE SCALE GENOMIC DNA]</scope>
    <source>
        <strain evidence="3">JCM 17329</strain>
    </source>
</reference>
<keyword evidence="2" id="KW-0223">Dioxygenase</keyword>
<evidence type="ECO:0000313" key="3">
    <source>
        <dbReference type="Proteomes" id="UP001501479"/>
    </source>
</evidence>
<proteinExistence type="predicted"/>
<feature type="domain" description="Fe2OG dioxygenase" evidence="1">
    <location>
        <begin position="98"/>
        <end position="194"/>
    </location>
</feature>
<protein>
    <submittedName>
        <fullName evidence="2">Alpha-ketoglutarate-dependent dioxygenase AlkB</fullName>
    </submittedName>
</protein>
<keyword evidence="3" id="KW-1185">Reference proteome</keyword>
<dbReference type="InterPro" id="IPR032854">
    <property type="entry name" value="ALKBH3"/>
</dbReference>
<gene>
    <name evidence="2" type="ORF">GCM10022421_20730</name>
</gene>
<dbReference type="InterPro" id="IPR037151">
    <property type="entry name" value="AlkB-like_sf"/>
</dbReference>
<dbReference type="SUPFAM" id="SSF51197">
    <property type="entry name" value="Clavaminate synthase-like"/>
    <property type="match status" value="1"/>
</dbReference>
<evidence type="ECO:0000313" key="2">
    <source>
        <dbReference type="EMBL" id="GAA3713324.1"/>
    </source>
</evidence>
<dbReference type="InterPro" id="IPR027450">
    <property type="entry name" value="AlkB-like"/>
</dbReference>
<dbReference type="GO" id="GO:0051213">
    <property type="term" value="F:dioxygenase activity"/>
    <property type="evidence" value="ECO:0007669"/>
    <property type="project" value="UniProtKB-KW"/>
</dbReference>
<sequence>MELWTDSPEWISLPQGRLLWWPNAFLPEADIWLEQLQAEIPWQQHRLHLFGREHDEPRLSCWMGDLAYRYSGKRREPVPWHPLVNEIRQRLQTICAQPFNGVLLNLYRHGRDSMGWHADNEPELGSNPVIASVSLGATRRFLLRHKNGERRQLLLSHGSLLVMAGEMQHHWQHALPRAAAVDAARINLTFRYLV</sequence>
<dbReference type="Gene3D" id="2.60.120.590">
    <property type="entry name" value="Alpha-ketoglutarate-dependent dioxygenase AlkB-like"/>
    <property type="match status" value="1"/>
</dbReference>
<dbReference type="Proteomes" id="UP001501479">
    <property type="component" value="Unassembled WGS sequence"/>
</dbReference>
<keyword evidence="2" id="KW-0560">Oxidoreductase</keyword>
<accession>A0ABP7E7H7</accession>
<dbReference type="PROSITE" id="PS51471">
    <property type="entry name" value="FE2OG_OXY"/>
    <property type="match status" value="1"/>
</dbReference>
<dbReference type="InterPro" id="IPR005123">
    <property type="entry name" value="Oxoglu/Fe-dep_dioxygenase_dom"/>
</dbReference>
<dbReference type="EMBL" id="BAABDS010000033">
    <property type="protein sequence ID" value="GAA3713324.1"/>
    <property type="molecule type" value="Genomic_DNA"/>
</dbReference>
<comment type="caution">
    <text evidence="2">The sequence shown here is derived from an EMBL/GenBank/DDBJ whole genome shotgun (WGS) entry which is preliminary data.</text>
</comment>
<dbReference type="Pfam" id="PF13532">
    <property type="entry name" value="2OG-FeII_Oxy_2"/>
    <property type="match status" value="1"/>
</dbReference>
<dbReference type="PANTHER" id="PTHR31212">
    <property type="entry name" value="ALPHA-KETOGLUTARATE-DEPENDENT DIOXYGENASE ALKB HOMOLOG 3"/>
    <property type="match status" value="1"/>
</dbReference>
<evidence type="ECO:0000259" key="1">
    <source>
        <dbReference type="PROSITE" id="PS51471"/>
    </source>
</evidence>
<organism evidence="2 3">
    <name type="scientific">Oceanisphaera sediminis</name>
    <dbReference type="NCBI Taxonomy" id="981381"/>
    <lineage>
        <taxon>Bacteria</taxon>
        <taxon>Pseudomonadati</taxon>
        <taxon>Pseudomonadota</taxon>
        <taxon>Gammaproteobacteria</taxon>
        <taxon>Aeromonadales</taxon>
        <taxon>Aeromonadaceae</taxon>
        <taxon>Oceanisphaera</taxon>
    </lineage>
</organism>
<dbReference type="RefSeq" id="WP_344964789.1">
    <property type="nucleotide sequence ID" value="NZ_BAABDS010000033.1"/>
</dbReference>
<name>A0ABP7E7H7_9GAMM</name>
<dbReference type="PANTHER" id="PTHR31212:SF4">
    <property type="entry name" value="ALPHA-KETOGLUTARATE-DEPENDENT DIOXYGENASE ALKB HOMOLOG 3"/>
    <property type="match status" value="1"/>
</dbReference>